<name>A0A3N6PD05_9CYAN</name>
<dbReference type="Gene3D" id="3.40.50.2300">
    <property type="match status" value="1"/>
</dbReference>
<evidence type="ECO:0000259" key="4">
    <source>
        <dbReference type="PROSITE" id="PS50110"/>
    </source>
</evidence>
<keyword evidence="6" id="KW-1185">Reference proteome</keyword>
<dbReference type="EMBL" id="RCBY01000356">
    <property type="protein sequence ID" value="RQH23067.1"/>
    <property type="molecule type" value="Genomic_DNA"/>
</dbReference>
<feature type="domain" description="Response regulatory" evidence="4">
    <location>
        <begin position="3"/>
        <end position="119"/>
    </location>
</feature>
<dbReference type="SUPFAM" id="SSF52172">
    <property type="entry name" value="CheY-like"/>
    <property type="match status" value="1"/>
</dbReference>
<sequence length="125" mass="14018">MVKILLVEDNEMNRDMLSRRLTRRGFEVIIAVDGIEGVEMSKSKLPDLILMDMSLPVLDGWQAAKKIKDNSETSHIPIIAMTAHAMAGDREKCIAAGCNDYDTKPVELPRLLDKIKNLTGKEPRK</sequence>
<evidence type="ECO:0000256" key="3">
    <source>
        <dbReference type="PROSITE-ProRule" id="PRU00169"/>
    </source>
</evidence>
<dbReference type="PANTHER" id="PTHR45339">
    <property type="entry name" value="HYBRID SIGNAL TRANSDUCTION HISTIDINE KINASE J"/>
    <property type="match status" value="1"/>
</dbReference>
<feature type="modified residue" description="4-aspartylphosphate" evidence="3">
    <location>
        <position position="52"/>
    </location>
</feature>
<dbReference type="Pfam" id="PF00072">
    <property type="entry name" value="Response_reg"/>
    <property type="match status" value="1"/>
</dbReference>
<dbReference type="InterPro" id="IPR011006">
    <property type="entry name" value="CheY-like_superfamily"/>
</dbReference>
<evidence type="ECO:0000313" key="6">
    <source>
        <dbReference type="Proteomes" id="UP000269154"/>
    </source>
</evidence>
<reference evidence="5 6" key="1">
    <citation type="journal article" date="2018" name="ACS Chem. Biol.">
        <title>Ketoreductase domain dysfunction expands chemodiversity: malyngamide biosynthesis in the cyanobacterium Okeania hirsuta.</title>
        <authorList>
            <person name="Moss N.A."/>
            <person name="Leao T."/>
            <person name="Rankin M."/>
            <person name="McCullough T.M."/>
            <person name="Qu P."/>
            <person name="Korobeynikov A."/>
            <person name="Smith J.L."/>
            <person name="Gerwick L."/>
            <person name="Gerwick W.H."/>
        </authorList>
    </citation>
    <scope>NUCLEOTIDE SEQUENCE [LARGE SCALE GENOMIC DNA]</scope>
    <source>
        <strain evidence="5 6">PAB10Feb10-1</strain>
    </source>
</reference>
<dbReference type="Proteomes" id="UP000269154">
    <property type="component" value="Unassembled WGS sequence"/>
</dbReference>
<dbReference type="SMART" id="SM00448">
    <property type="entry name" value="REC"/>
    <property type="match status" value="1"/>
</dbReference>
<dbReference type="AlphaFoldDB" id="A0A3N6PD05"/>
<keyword evidence="1 3" id="KW-0597">Phosphoprotein</keyword>
<gene>
    <name evidence="5" type="ORF">D5R40_30745</name>
</gene>
<evidence type="ECO:0000256" key="2">
    <source>
        <dbReference type="ARBA" id="ARBA00023012"/>
    </source>
</evidence>
<dbReference type="PANTHER" id="PTHR45339:SF1">
    <property type="entry name" value="HYBRID SIGNAL TRANSDUCTION HISTIDINE KINASE J"/>
    <property type="match status" value="1"/>
</dbReference>
<protein>
    <submittedName>
        <fullName evidence="5">Response regulator</fullName>
    </submittedName>
</protein>
<keyword evidence="2" id="KW-0902">Two-component regulatory system</keyword>
<evidence type="ECO:0000313" key="5">
    <source>
        <dbReference type="EMBL" id="RQH23067.1"/>
    </source>
</evidence>
<dbReference type="InterPro" id="IPR001789">
    <property type="entry name" value="Sig_transdc_resp-reg_receiver"/>
</dbReference>
<dbReference type="GO" id="GO:0000160">
    <property type="term" value="P:phosphorelay signal transduction system"/>
    <property type="evidence" value="ECO:0007669"/>
    <property type="project" value="UniProtKB-KW"/>
</dbReference>
<dbReference type="OrthoDB" id="9800897at2"/>
<accession>A0A3N6PD05</accession>
<dbReference type="PROSITE" id="PS50110">
    <property type="entry name" value="RESPONSE_REGULATORY"/>
    <property type="match status" value="1"/>
</dbReference>
<organism evidence="5 6">
    <name type="scientific">Okeania hirsuta</name>
    <dbReference type="NCBI Taxonomy" id="1458930"/>
    <lineage>
        <taxon>Bacteria</taxon>
        <taxon>Bacillati</taxon>
        <taxon>Cyanobacteriota</taxon>
        <taxon>Cyanophyceae</taxon>
        <taxon>Oscillatoriophycideae</taxon>
        <taxon>Oscillatoriales</taxon>
        <taxon>Microcoleaceae</taxon>
        <taxon>Okeania</taxon>
    </lineage>
</organism>
<proteinExistence type="predicted"/>
<dbReference type="RefSeq" id="WP_124145811.1">
    <property type="nucleotide sequence ID" value="NZ_CAWOKI010000119.1"/>
</dbReference>
<comment type="caution">
    <text evidence="5">The sequence shown here is derived from an EMBL/GenBank/DDBJ whole genome shotgun (WGS) entry which is preliminary data.</text>
</comment>
<evidence type="ECO:0000256" key="1">
    <source>
        <dbReference type="ARBA" id="ARBA00022553"/>
    </source>
</evidence>